<keyword evidence="2" id="KW-1185">Reference proteome</keyword>
<gene>
    <name evidence="1" type="ORF">EM808_28190</name>
</gene>
<comment type="caution">
    <text evidence="1">The sequence shown here is derived from an EMBL/GenBank/DDBJ whole genome shotgun (WGS) entry which is preliminary data.</text>
</comment>
<protein>
    <submittedName>
        <fullName evidence="1">Uncharacterized protein</fullName>
    </submittedName>
</protein>
<proteinExistence type="predicted"/>
<evidence type="ECO:0000313" key="1">
    <source>
        <dbReference type="EMBL" id="RVT56191.1"/>
    </source>
</evidence>
<accession>A0A437K2M9</accession>
<sequence>MNDGEKGFLLKNSSDLNLVNRNEALGYIEKLTAAYNNPSVDQFIESQNKRINTELDIEFTMDLRF</sequence>
<name>A0A437K2M9_9BACI</name>
<reference evidence="1 2" key="1">
    <citation type="submission" date="2019-01" db="EMBL/GenBank/DDBJ databases">
        <title>Bacillus sp. M5HDSG1-1, whole genome shotgun sequence.</title>
        <authorList>
            <person name="Tuo L."/>
        </authorList>
    </citation>
    <scope>NUCLEOTIDE SEQUENCE [LARGE SCALE GENOMIC DNA]</scope>
    <source>
        <strain evidence="1 2">M5HDSG1-1</strain>
    </source>
</reference>
<dbReference type="RefSeq" id="WP_164849829.1">
    <property type="nucleotide sequence ID" value="NZ_CAJCKN010000062.1"/>
</dbReference>
<dbReference type="Proteomes" id="UP000288024">
    <property type="component" value="Unassembled WGS sequence"/>
</dbReference>
<organism evidence="1 2">
    <name type="scientific">Niallia taxi</name>
    <dbReference type="NCBI Taxonomy" id="2499688"/>
    <lineage>
        <taxon>Bacteria</taxon>
        <taxon>Bacillati</taxon>
        <taxon>Bacillota</taxon>
        <taxon>Bacilli</taxon>
        <taxon>Bacillales</taxon>
        <taxon>Bacillaceae</taxon>
        <taxon>Niallia</taxon>
    </lineage>
</organism>
<evidence type="ECO:0000313" key="2">
    <source>
        <dbReference type="Proteomes" id="UP000288024"/>
    </source>
</evidence>
<dbReference type="EMBL" id="RZTZ01000040">
    <property type="protein sequence ID" value="RVT56191.1"/>
    <property type="molecule type" value="Genomic_DNA"/>
</dbReference>
<dbReference type="AlphaFoldDB" id="A0A437K2M9"/>
<dbReference type="GeneID" id="87620416"/>